<evidence type="ECO:0000313" key="7">
    <source>
        <dbReference type="Proteomes" id="UP000445000"/>
    </source>
</evidence>
<dbReference type="GO" id="GO:0005615">
    <property type="term" value="C:extracellular space"/>
    <property type="evidence" value="ECO:0007669"/>
    <property type="project" value="TreeGrafter"/>
</dbReference>
<dbReference type="GO" id="GO:0008270">
    <property type="term" value="F:zinc ion binding"/>
    <property type="evidence" value="ECO:0007669"/>
    <property type="project" value="InterPro"/>
</dbReference>
<name>A0A829YBY2_9GAMM</name>
<proteinExistence type="inferred from homology"/>
<protein>
    <recommendedName>
        <fullName evidence="5">Peptidase M14 domain-containing protein</fullName>
    </recommendedName>
</protein>
<gene>
    <name evidence="6" type="ORF">GCM10011487_29040</name>
</gene>
<dbReference type="GO" id="GO:0006508">
    <property type="term" value="P:proteolysis"/>
    <property type="evidence" value="ECO:0007669"/>
    <property type="project" value="InterPro"/>
</dbReference>
<feature type="domain" description="Peptidase M14" evidence="5">
    <location>
        <begin position="39"/>
        <end position="296"/>
    </location>
</feature>
<dbReference type="Gene3D" id="3.40.630.10">
    <property type="entry name" value="Zn peptidases"/>
    <property type="match status" value="1"/>
</dbReference>
<dbReference type="CDD" id="cd06241">
    <property type="entry name" value="M14-like"/>
    <property type="match status" value="1"/>
</dbReference>
<comment type="similarity">
    <text evidence="2 3">Belongs to the peptidase M14 family.</text>
</comment>
<accession>A0A829YBY2</accession>
<dbReference type="PANTHER" id="PTHR11705:SF145">
    <property type="entry name" value="PEPTIDASE M14 CARBOXYPEPTIDASE A DOMAIN-CONTAINING PROTEIN"/>
    <property type="match status" value="1"/>
</dbReference>
<comment type="cofactor">
    <cofactor evidence="1">
        <name>Zn(2+)</name>
        <dbReference type="ChEBI" id="CHEBI:29105"/>
    </cofactor>
</comment>
<evidence type="ECO:0000256" key="1">
    <source>
        <dbReference type="ARBA" id="ARBA00001947"/>
    </source>
</evidence>
<dbReference type="AlphaFoldDB" id="A0A829YBY2"/>
<evidence type="ECO:0000256" key="2">
    <source>
        <dbReference type="ARBA" id="ARBA00005988"/>
    </source>
</evidence>
<comment type="caution">
    <text evidence="6">The sequence shown here is derived from an EMBL/GenBank/DDBJ whole genome shotgun (WGS) entry which is preliminary data.</text>
</comment>
<evidence type="ECO:0000313" key="6">
    <source>
        <dbReference type="EMBL" id="GFE80904.1"/>
    </source>
</evidence>
<dbReference type="Pfam" id="PF00246">
    <property type="entry name" value="Peptidase_M14"/>
    <property type="match status" value="1"/>
</dbReference>
<evidence type="ECO:0000256" key="4">
    <source>
        <dbReference type="SAM" id="SignalP"/>
    </source>
</evidence>
<dbReference type="GO" id="GO:0004181">
    <property type="term" value="F:metallocarboxypeptidase activity"/>
    <property type="evidence" value="ECO:0007669"/>
    <property type="project" value="InterPro"/>
</dbReference>
<evidence type="ECO:0000256" key="3">
    <source>
        <dbReference type="PROSITE-ProRule" id="PRU01379"/>
    </source>
</evidence>
<evidence type="ECO:0000259" key="5">
    <source>
        <dbReference type="PROSITE" id="PS52035"/>
    </source>
</evidence>
<comment type="caution">
    <text evidence="3">Lacks conserved residue(s) required for the propagation of feature annotation.</text>
</comment>
<dbReference type="PANTHER" id="PTHR11705">
    <property type="entry name" value="PROTEASE FAMILY M14 CARBOXYPEPTIDASE A,B"/>
    <property type="match status" value="1"/>
</dbReference>
<sequence>MIRHKIAALIALCSIAQVIAAAPSGNSLRTVAEQSGNKRTGRYEEVERLCPAFQQQWPQQVRCFEFGRTPEGRPMLALAASADGTLDPAAARRAGRPIVLMQGGIHAGEIDGKDAGFLALREMLEGSLAKDALKTATLVFVPVLNVDGHERFGRWNRPNQVGPEEMGWRVTSQNLNLNRDYVKADAPEMQAMLRLLGEWDPILYVDLHVTDGAKFEHDISYSVSPTLAGREPIRQAGVALRDELMKRAAAKGSLPVDFYPSFIKDDDPSTGFAVSVGPKRFSQEYWASRNRLGVLVETHSWKDYPTRVRITHHTIISLMEMAARDGKQWLAAAQAADREAASRGGATVALTYKNTPHVKTIDFRGYEYERVPSAVSGALLTRYNDKRPQIWRIPLRDEVTPDITVTAPRGGYLVPASHARVVADKLTLHGIEFRTLAQGQTGAEVEVFRASNAQPASSTFEGRSLFSVEGDWSKEKQDIAAGALFVPIAQPKSELAMVLLEPRDPDSLVSWGYFAAAFERKEYMEAYVAEEVAEQMLKQDPALRREFERHLEDPKFAADPNARLDFFYKRHSSWDERYNLYPVFRVADAPR</sequence>
<dbReference type="EMBL" id="BLJN01000003">
    <property type="protein sequence ID" value="GFE80904.1"/>
    <property type="molecule type" value="Genomic_DNA"/>
</dbReference>
<reference evidence="7" key="1">
    <citation type="submission" date="2020-01" db="EMBL/GenBank/DDBJ databases">
        <title>'Steroidobacter agaridevorans' sp. nov., agar-degrading bacteria isolated from rhizosphere soils.</title>
        <authorList>
            <person name="Ikenaga M."/>
            <person name="Kataoka M."/>
            <person name="Murouchi A."/>
            <person name="Katsuragi S."/>
            <person name="Sakai M."/>
        </authorList>
    </citation>
    <scope>NUCLEOTIDE SEQUENCE [LARGE SCALE GENOMIC DNA]</scope>
    <source>
        <strain evidence="7">YU21-B</strain>
    </source>
</reference>
<keyword evidence="7" id="KW-1185">Reference proteome</keyword>
<dbReference type="SUPFAM" id="SSF53187">
    <property type="entry name" value="Zn-dependent exopeptidases"/>
    <property type="match status" value="1"/>
</dbReference>
<dbReference type="PROSITE" id="PS52035">
    <property type="entry name" value="PEPTIDASE_M14"/>
    <property type="match status" value="1"/>
</dbReference>
<feature type="chain" id="PRO_5033028187" description="Peptidase M14 domain-containing protein" evidence="4">
    <location>
        <begin position="21"/>
        <end position="591"/>
    </location>
</feature>
<keyword evidence="4" id="KW-0732">Signal</keyword>
<dbReference type="Proteomes" id="UP000445000">
    <property type="component" value="Unassembled WGS sequence"/>
</dbReference>
<dbReference type="RefSeq" id="WP_161812625.1">
    <property type="nucleotide sequence ID" value="NZ_BLJN01000003.1"/>
</dbReference>
<dbReference type="InterPro" id="IPR000834">
    <property type="entry name" value="Peptidase_M14"/>
</dbReference>
<dbReference type="SMART" id="SM00631">
    <property type="entry name" value="Zn_pept"/>
    <property type="match status" value="1"/>
</dbReference>
<organism evidence="6 7">
    <name type="scientific">Steroidobacter agaridevorans</name>
    <dbReference type="NCBI Taxonomy" id="2695856"/>
    <lineage>
        <taxon>Bacteria</taxon>
        <taxon>Pseudomonadati</taxon>
        <taxon>Pseudomonadota</taxon>
        <taxon>Gammaproteobacteria</taxon>
        <taxon>Steroidobacterales</taxon>
        <taxon>Steroidobacteraceae</taxon>
        <taxon>Steroidobacter</taxon>
    </lineage>
</organism>
<feature type="signal peptide" evidence="4">
    <location>
        <begin position="1"/>
        <end position="20"/>
    </location>
</feature>